<proteinExistence type="predicted"/>
<dbReference type="GO" id="GO:0016020">
    <property type="term" value="C:membrane"/>
    <property type="evidence" value="ECO:0007669"/>
    <property type="project" value="UniProtKB-SubCell"/>
</dbReference>
<comment type="catalytic activity">
    <reaction evidence="1">
        <text>S-ubiquitinyl-[E2 ubiquitin-conjugating enzyme]-L-cysteine + [acceptor protein]-L-lysine = [E2 ubiquitin-conjugating enzyme]-L-cysteine + N(6)-ubiquitinyl-[acceptor protein]-L-lysine.</text>
        <dbReference type="EC" id="2.3.2.27"/>
    </reaction>
</comment>
<keyword evidence="15" id="KW-0732">Signal</keyword>
<evidence type="ECO:0000256" key="4">
    <source>
        <dbReference type="ARBA" id="ARBA00012483"/>
    </source>
</evidence>
<dbReference type="SUPFAM" id="SSF57850">
    <property type="entry name" value="RING/U-box"/>
    <property type="match status" value="1"/>
</dbReference>
<evidence type="ECO:0000256" key="8">
    <source>
        <dbReference type="ARBA" id="ARBA00022771"/>
    </source>
</evidence>
<comment type="subcellular location">
    <subcellularLocation>
        <location evidence="2">Membrane</location>
        <topology evidence="2">Single-pass membrane protein</topology>
    </subcellularLocation>
</comment>
<evidence type="ECO:0000256" key="12">
    <source>
        <dbReference type="ARBA" id="ARBA00023136"/>
    </source>
</evidence>
<reference evidence="17" key="1">
    <citation type="submission" date="2021-08" db="EMBL/GenBank/DDBJ databases">
        <title>WGS assembly of Ceratopteris richardii.</title>
        <authorList>
            <person name="Marchant D.B."/>
            <person name="Chen G."/>
            <person name="Jenkins J."/>
            <person name="Shu S."/>
            <person name="Leebens-Mack J."/>
            <person name="Grimwood J."/>
            <person name="Schmutz J."/>
            <person name="Soltis P."/>
            <person name="Soltis D."/>
            <person name="Chen Z.-H."/>
        </authorList>
    </citation>
    <scope>NUCLEOTIDE SEQUENCE</scope>
    <source>
        <strain evidence="17">Whitten #5841</strain>
        <tissue evidence="17">Leaf</tissue>
    </source>
</reference>
<feature type="chain" id="PRO_5035718649" description="RING-type E3 ubiquitin transferase" evidence="15">
    <location>
        <begin position="24"/>
        <end position="238"/>
    </location>
</feature>
<comment type="caution">
    <text evidence="17">The sequence shown here is derived from an EMBL/GenBank/DDBJ whole genome shotgun (WGS) entry which is preliminary data.</text>
</comment>
<dbReference type="PROSITE" id="PS50089">
    <property type="entry name" value="ZF_RING_2"/>
    <property type="match status" value="1"/>
</dbReference>
<evidence type="ECO:0000256" key="6">
    <source>
        <dbReference type="ARBA" id="ARBA00022692"/>
    </source>
</evidence>
<dbReference type="EC" id="2.3.2.27" evidence="4"/>
<keyword evidence="9" id="KW-0833">Ubl conjugation pathway</keyword>
<evidence type="ECO:0000256" key="10">
    <source>
        <dbReference type="ARBA" id="ARBA00022833"/>
    </source>
</evidence>
<keyword evidence="12 14" id="KW-0472">Membrane</keyword>
<dbReference type="AlphaFoldDB" id="A0A8T2TI30"/>
<dbReference type="Proteomes" id="UP000825935">
    <property type="component" value="Chromosome 13"/>
</dbReference>
<evidence type="ECO:0000259" key="16">
    <source>
        <dbReference type="PROSITE" id="PS50089"/>
    </source>
</evidence>
<dbReference type="Pfam" id="PF13639">
    <property type="entry name" value="zf-RING_2"/>
    <property type="match status" value="1"/>
</dbReference>
<dbReference type="GO" id="GO:0061630">
    <property type="term" value="F:ubiquitin protein ligase activity"/>
    <property type="evidence" value="ECO:0007669"/>
    <property type="project" value="UniProtKB-EC"/>
</dbReference>
<dbReference type="InterPro" id="IPR013083">
    <property type="entry name" value="Znf_RING/FYVE/PHD"/>
</dbReference>
<keyword evidence="11 14" id="KW-1133">Transmembrane helix</keyword>
<evidence type="ECO:0000256" key="13">
    <source>
        <dbReference type="PROSITE-ProRule" id="PRU00175"/>
    </source>
</evidence>
<keyword evidence="5" id="KW-0808">Transferase</keyword>
<keyword evidence="6 14" id="KW-0812">Transmembrane</keyword>
<accession>A0A8T2TI30</accession>
<dbReference type="EMBL" id="CM035418">
    <property type="protein sequence ID" value="KAH7421426.1"/>
    <property type="molecule type" value="Genomic_DNA"/>
</dbReference>
<feature type="transmembrane region" description="Helical" evidence="14">
    <location>
        <begin position="76"/>
        <end position="98"/>
    </location>
</feature>
<dbReference type="InterPro" id="IPR044600">
    <property type="entry name" value="ATL1/ATL16-like"/>
</dbReference>
<dbReference type="GO" id="GO:0016567">
    <property type="term" value="P:protein ubiquitination"/>
    <property type="evidence" value="ECO:0007669"/>
    <property type="project" value="InterPro"/>
</dbReference>
<sequence length="238" mass="26041">MPSHALLCIFCIPFFRYLPLSSASSSISMTDTPFLLLNGRRSLLYELNTQNAQNSTLSANGTSYSSEPNTSIHKPLIIMIVCVLLTAFACASLLCIYIHKCLADPDMSDSPISRMIQSVSFFNSDAGNQYASNSHLLASLPTVRFSNQEGGKDCVKLKDTNFSTECAVCLSAFQDDEELCGLPECGHFFHKSCIDMWLFSHLTCPLCRNGIVATLKQKSDTGGSTIENSSGYRSNDIV</sequence>
<dbReference type="InterPro" id="IPR001841">
    <property type="entry name" value="Znf_RING"/>
</dbReference>
<comment type="pathway">
    <text evidence="3">Protein modification; protein ubiquitination.</text>
</comment>
<evidence type="ECO:0000256" key="11">
    <source>
        <dbReference type="ARBA" id="ARBA00022989"/>
    </source>
</evidence>
<protein>
    <recommendedName>
        <fullName evidence="4">RING-type E3 ubiquitin transferase</fullName>
        <ecNumber evidence="4">2.3.2.27</ecNumber>
    </recommendedName>
</protein>
<dbReference type="PANTHER" id="PTHR46913:SF1">
    <property type="entry name" value="RING-H2 FINGER PROTEIN ATL16"/>
    <property type="match status" value="1"/>
</dbReference>
<keyword evidence="10" id="KW-0862">Zinc</keyword>
<evidence type="ECO:0000256" key="5">
    <source>
        <dbReference type="ARBA" id="ARBA00022679"/>
    </source>
</evidence>
<name>A0A8T2TI30_CERRI</name>
<keyword evidence="18" id="KW-1185">Reference proteome</keyword>
<gene>
    <name evidence="17" type="ORF">KP509_13G056700</name>
</gene>
<dbReference type="PANTHER" id="PTHR46913">
    <property type="entry name" value="RING-H2 FINGER PROTEIN ATL16"/>
    <property type="match status" value="1"/>
</dbReference>
<evidence type="ECO:0000313" key="18">
    <source>
        <dbReference type="Proteomes" id="UP000825935"/>
    </source>
</evidence>
<dbReference type="CDD" id="cd16461">
    <property type="entry name" value="RING-H2_EL5-like"/>
    <property type="match status" value="1"/>
</dbReference>
<feature type="domain" description="RING-type" evidence="16">
    <location>
        <begin position="166"/>
        <end position="208"/>
    </location>
</feature>
<dbReference type="GO" id="GO:0008270">
    <property type="term" value="F:zinc ion binding"/>
    <property type="evidence" value="ECO:0007669"/>
    <property type="project" value="UniProtKB-KW"/>
</dbReference>
<evidence type="ECO:0000256" key="9">
    <source>
        <dbReference type="ARBA" id="ARBA00022786"/>
    </source>
</evidence>
<dbReference type="SMART" id="SM01197">
    <property type="entry name" value="FANCL_C"/>
    <property type="match status" value="1"/>
</dbReference>
<evidence type="ECO:0000256" key="14">
    <source>
        <dbReference type="SAM" id="Phobius"/>
    </source>
</evidence>
<keyword evidence="7" id="KW-0479">Metal-binding</keyword>
<evidence type="ECO:0000256" key="15">
    <source>
        <dbReference type="SAM" id="SignalP"/>
    </source>
</evidence>
<dbReference type="OrthoDB" id="9984778at2759"/>
<organism evidence="17 18">
    <name type="scientific">Ceratopteris richardii</name>
    <name type="common">Triangle waterfern</name>
    <dbReference type="NCBI Taxonomy" id="49495"/>
    <lineage>
        <taxon>Eukaryota</taxon>
        <taxon>Viridiplantae</taxon>
        <taxon>Streptophyta</taxon>
        <taxon>Embryophyta</taxon>
        <taxon>Tracheophyta</taxon>
        <taxon>Polypodiopsida</taxon>
        <taxon>Polypodiidae</taxon>
        <taxon>Polypodiales</taxon>
        <taxon>Pteridineae</taxon>
        <taxon>Pteridaceae</taxon>
        <taxon>Parkerioideae</taxon>
        <taxon>Ceratopteris</taxon>
    </lineage>
</organism>
<dbReference type="SMART" id="SM00184">
    <property type="entry name" value="RING"/>
    <property type="match status" value="1"/>
</dbReference>
<feature type="signal peptide" evidence="15">
    <location>
        <begin position="1"/>
        <end position="23"/>
    </location>
</feature>
<evidence type="ECO:0000256" key="3">
    <source>
        <dbReference type="ARBA" id="ARBA00004906"/>
    </source>
</evidence>
<evidence type="ECO:0000256" key="2">
    <source>
        <dbReference type="ARBA" id="ARBA00004167"/>
    </source>
</evidence>
<evidence type="ECO:0000313" key="17">
    <source>
        <dbReference type="EMBL" id="KAH7421426.1"/>
    </source>
</evidence>
<evidence type="ECO:0000256" key="1">
    <source>
        <dbReference type="ARBA" id="ARBA00000900"/>
    </source>
</evidence>
<dbReference type="Gene3D" id="3.30.40.10">
    <property type="entry name" value="Zinc/RING finger domain, C3HC4 (zinc finger)"/>
    <property type="match status" value="1"/>
</dbReference>
<evidence type="ECO:0000256" key="7">
    <source>
        <dbReference type="ARBA" id="ARBA00022723"/>
    </source>
</evidence>
<keyword evidence="8 13" id="KW-0863">Zinc-finger</keyword>